<keyword evidence="2" id="KW-1185">Reference proteome</keyword>
<organism evidence="1 2">
    <name type="scientific">Wenjunlia tyrosinilytica</name>
    <dbReference type="NCBI Taxonomy" id="1544741"/>
    <lineage>
        <taxon>Bacteria</taxon>
        <taxon>Bacillati</taxon>
        <taxon>Actinomycetota</taxon>
        <taxon>Actinomycetes</taxon>
        <taxon>Kitasatosporales</taxon>
        <taxon>Streptomycetaceae</taxon>
        <taxon>Wenjunlia</taxon>
    </lineage>
</organism>
<dbReference type="EMBL" id="BMMS01000045">
    <property type="protein sequence ID" value="GGO99453.1"/>
    <property type="molecule type" value="Genomic_DNA"/>
</dbReference>
<evidence type="ECO:0000313" key="1">
    <source>
        <dbReference type="EMBL" id="GGO99453.1"/>
    </source>
</evidence>
<evidence type="ECO:0000313" key="2">
    <source>
        <dbReference type="Proteomes" id="UP000641932"/>
    </source>
</evidence>
<comment type="caution">
    <text evidence="1">The sequence shown here is derived from an EMBL/GenBank/DDBJ whole genome shotgun (WGS) entry which is preliminary data.</text>
</comment>
<dbReference type="Proteomes" id="UP000641932">
    <property type="component" value="Unassembled WGS sequence"/>
</dbReference>
<name>A0A917ZWQ2_9ACTN</name>
<reference evidence="1" key="2">
    <citation type="submission" date="2020-09" db="EMBL/GenBank/DDBJ databases">
        <authorList>
            <person name="Sun Q."/>
            <person name="Zhou Y."/>
        </authorList>
    </citation>
    <scope>NUCLEOTIDE SEQUENCE</scope>
    <source>
        <strain evidence="1">CGMCC 4.7201</strain>
    </source>
</reference>
<sequence length="178" mass="18605">MAEDRSSASEDTAFLAEVTCKDPEAFAKVVEREAFDVTKVSRCSKEAGNADKLIQLSRLGKGKDAGKLQYAPVCLRNLAAPHPGDPGQGGGPNIIKGDCLVERKSYGLPGTGTGSGTSSFETACAGTGSEAPDYRVIALGTTTVIRGEKSVPCPPATQVKFTAKTERFIGAVYCAVRM</sequence>
<reference evidence="1" key="1">
    <citation type="journal article" date="2014" name="Int. J. Syst. Evol. Microbiol.">
        <title>Complete genome sequence of Corynebacterium casei LMG S-19264T (=DSM 44701T), isolated from a smear-ripened cheese.</title>
        <authorList>
            <consortium name="US DOE Joint Genome Institute (JGI-PGF)"/>
            <person name="Walter F."/>
            <person name="Albersmeier A."/>
            <person name="Kalinowski J."/>
            <person name="Ruckert C."/>
        </authorList>
    </citation>
    <scope>NUCLEOTIDE SEQUENCE</scope>
    <source>
        <strain evidence="1">CGMCC 4.7201</strain>
    </source>
</reference>
<gene>
    <name evidence="1" type="ORF">GCM10012280_65930</name>
</gene>
<protein>
    <submittedName>
        <fullName evidence="1">Uncharacterized protein</fullName>
    </submittedName>
</protein>
<accession>A0A917ZWQ2</accession>
<dbReference type="AlphaFoldDB" id="A0A917ZWQ2"/>
<proteinExistence type="predicted"/>